<dbReference type="Proteomes" id="UP001302072">
    <property type="component" value="Chromosome"/>
</dbReference>
<name>A0ABY9YT22_9GAMM</name>
<accession>A0ABY9YT22</accession>
<dbReference type="RefSeq" id="WP_311192998.1">
    <property type="nucleotide sequence ID" value="NZ_CP115541.1"/>
</dbReference>
<dbReference type="EMBL" id="CP115541">
    <property type="protein sequence ID" value="WNH53868.1"/>
    <property type="molecule type" value="Genomic_DNA"/>
</dbReference>
<keyword evidence="2" id="KW-1185">Reference proteome</keyword>
<reference evidence="1 2" key="1">
    <citation type="submission" date="2022-12" db="EMBL/GenBank/DDBJ databases">
        <title>Two new species, Stenotrophomonas aracearum and Stenotrophomonas oahuensis, isolated from Anthurium (Araceae family) in Hawaii.</title>
        <authorList>
            <person name="Chunag S.C."/>
            <person name="Dobhal S."/>
            <person name="Alvarez A."/>
            <person name="Arif M."/>
        </authorList>
    </citation>
    <scope>NUCLEOTIDE SEQUENCE [LARGE SCALE GENOMIC DNA]</scope>
    <source>
        <strain evidence="1 2">A5586</strain>
    </source>
</reference>
<organism evidence="1 2">
    <name type="scientific">Stenotrophomonas oahuensis</name>
    <dbReference type="NCBI Taxonomy" id="3003271"/>
    <lineage>
        <taxon>Bacteria</taxon>
        <taxon>Pseudomonadati</taxon>
        <taxon>Pseudomonadota</taxon>
        <taxon>Gammaproteobacteria</taxon>
        <taxon>Lysobacterales</taxon>
        <taxon>Lysobacteraceae</taxon>
        <taxon>Stenotrophomonas</taxon>
    </lineage>
</organism>
<evidence type="ECO:0000313" key="2">
    <source>
        <dbReference type="Proteomes" id="UP001302072"/>
    </source>
</evidence>
<sequence length="92" mass="10563">MVTEIREFREMLESGQRYLHGACSIQELYGSAAELATAAKFVGGHSAIAQIARDWTTMIDRFWNEWGHHSNPVNEQEFRAWLTAQLKPEPRS</sequence>
<proteinExistence type="predicted"/>
<protein>
    <submittedName>
        <fullName evidence="1">Uncharacterized protein</fullName>
    </submittedName>
</protein>
<gene>
    <name evidence="1" type="ORF">PDM29_06195</name>
</gene>
<evidence type="ECO:0000313" key="1">
    <source>
        <dbReference type="EMBL" id="WNH53868.1"/>
    </source>
</evidence>